<keyword evidence="1" id="KW-0812">Transmembrane</keyword>
<feature type="transmembrane region" description="Helical" evidence="1">
    <location>
        <begin position="45"/>
        <end position="64"/>
    </location>
</feature>
<dbReference type="NCBIfam" id="TIGR04086">
    <property type="entry name" value="TIGR04086_membr"/>
    <property type="match status" value="1"/>
</dbReference>
<protein>
    <submittedName>
        <fullName evidence="2">TIGR04086 family membrane protein</fullName>
    </submittedName>
</protein>
<keyword evidence="3" id="KW-1185">Reference proteome</keyword>
<feature type="transmembrane region" description="Helical" evidence="1">
    <location>
        <begin position="12"/>
        <end position="33"/>
    </location>
</feature>
<dbReference type="AlphaFoldDB" id="A0AA41X299"/>
<dbReference type="RefSeq" id="WP_254756785.1">
    <property type="nucleotide sequence ID" value="NZ_JANCLT010000001.1"/>
</dbReference>
<keyword evidence="1" id="KW-0472">Membrane</keyword>
<evidence type="ECO:0000313" key="2">
    <source>
        <dbReference type="EMBL" id="MCP8967292.1"/>
    </source>
</evidence>
<evidence type="ECO:0000256" key="1">
    <source>
        <dbReference type="SAM" id="Phobius"/>
    </source>
</evidence>
<organism evidence="2 3">
    <name type="scientific">Ectobacillus ponti</name>
    <dbReference type="NCBI Taxonomy" id="2961894"/>
    <lineage>
        <taxon>Bacteria</taxon>
        <taxon>Bacillati</taxon>
        <taxon>Bacillota</taxon>
        <taxon>Bacilli</taxon>
        <taxon>Bacillales</taxon>
        <taxon>Bacillaceae</taxon>
        <taxon>Ectobacillus</taxon>
    </lineage>
</organism>
<comment type="caution">
    <text evidence="2">The sequence shown here is derived from an EMBL/GenBank/DDBJ whole genome shotgun (WGS) entry which is preliminary data.</text>
</comment>
<dbReference type="Pfam" id="PF12670">
    <property type="entry name" value="DUF3792"/>
    <property type="match status" value="1"/>
</dbReference>
<keyword evidence="1" id="KW-1133">Transmembrane helix</keyword>
<name>A0AA41X299_9BACI</name>
<reference evidence="2" key="1">
    <citation type="submission" date="2022-07" db="EMBL/GenBank/DDBJ databases">
        <authorList>
            <person name="Li W.-J."/>
            <person name="Deng Q.-Q."/>
        </authorList>
    </citation>
    <scope>NUCLEOTIDE SEQUENCE</scope>
    <source>
        <strain evidence="2">SYSU M60031</strain>
    </source>
</reference>
<proteinExistence type="predicted"/>
<gene>
    <name evidence="2" type="ORF">NK662_01900</name>
</gene>
<feature type="transmembrane region" description="Helical" evidence="1">
    <location>
        <begin position="71"/>
        <end position="91"/>
    </location>
</feature>
<feature type="transmembrane region" description="Helical" evidence="1">
    <location>
        <begin position="103"/>
        <end position="123"/>
    </location>
</feature>
<evidence type="ECO:0000313" key="3">
    <source>
        <dbReference type="Proteomes" id="UP001156102"/>
    </source>
</evidence>
<dbReference type="Proteomes" id="UP001156102">
    <property type="component" value="Unassembled WGS sequence"/>
</dbReference>
<dbReference type="InterPro" id="IPR023804">
    <property type="entry name" value="DUF3792_TM"/>
</dbReference>
<accession>A0AA41X299</accession>
<sequence length="126" mass="13215">MTNTRRFTTAVLFGLGTVVVLASAASLLMALLLMATNISDKTMTVVLFILALCSTLAAGFISGVKAKMKGWLAGGTTGVLFSFLVFLVNYLGYSQGLSQDHMIYHLGLLAASMIGGIFGVNMANKA</sequence>
<dbReference type="EMBL" id="JANCLT010000001">
    <property type="protein sequence ID" value="MCP8967292.1"/>
    <property type="molecule type" value="Genomic_DNA"/>
</dbReference>